<comment type="caution">
    <text evidence="6">The sequence shown here is derived from an EMBL/GenBank/DDBJ whole genome shotgun (WGS) entry which is preliminary data.</text>
</comment>
<comment type="subcellular location">
    <subcellularLocation>
        <location evidence="5">Cytoplasm</location>
    </subcellularLocation>
    <subcellularLocation>
        <location evidence="1">Membrane</location>
    </subcellularLocation>
</comment>
<dbReference type="PANTHER" id="PTHR42866">
    <property type="entry name" value="3-DEOXY-MANNO-OCTULOSONATE CYTIDYLYLTRANSFERASE"/>
    <property type="match status" value="1"/>
</dbReference>
<dbReference type="FunFam" id="3.90.550.10:FF:000011">
    <property type="entry name" value="3-deoxy-manno-octulosonate cytidylyltransferase"/>
    <property type="match status" value="1"/>
</dbReference>
<comment type="similarity">
    <text evidence="5">Belongs to the KdsB family.</text>
</comment>
<dbReference type="EC" id="2.7.7.38" evidence="5"/>
<dbReference type="HAMAP" id="MF_00057">
    <property type="entry name" value="KdsB"/>
    <property type="match status" value="1"/>
</dbReference>
<dbReference type="PANTHER" id="PTHR42866:SF2">
    <property type="entry name" value="3-DEOXY-MANNO-OCTULOSONATE CYTIDYLYLTRANSFERASE, MITOCHONDRIAL"/>
    <property type="match status" value="1"/>
</dbReference>
<dbReference type="CDD" id="cd02517">
    <property type="entry name" value="CMP-KDO-Synthetase"/>
    <property type="match status" value="1"/>
</dbReference>
<dbReference type="UniPathway" id="UPA00358">
    <property type="reaction ID" value="UER00476"/>
</dbReference>
<keyword evidence="4 5" id="KW-0448">Lipopolysaccharide biosynthesis</keyword>
<dbReference type="Proteomes" id="UP000247555">
    <property type="component" value="Unassembled WGS sequence"/>
</dbReference>
<accession>A0A318KNP8</accession>
<comment type="function">
    <text evidence="5">Activates KDO (a required 8-carbon sugar) for incorporation into bacterial lipopolysaccharide in Gram-negative bacteria.</text>
</comment>
<dbReference type="RefSeq" id="WP_110391397.1">
    <property type="nucleotide sequence ID" value="NZ_CALCOA010000136.1"/>
</dbReference>
<dbReference type="Gene3D" id="3.90.550.10">
    <property type="entry name" value="Spore Coat Polysaccharide Biosynthesis Protein SpsA, Chain A"/>
    <property type="match status" value="1"/>
</dbReference>
<sequence>MAEFRVVIPARLHSTRLPDKPLADIAGLPMVVRVAQQAAKSGAAEVVVATDHARILQACAEHGVAARLTSADHPSGTDRLAEMADLLALADDDIVVNVQGDEPLIDPALIDRLAALMAASEAPMATLAHPIHDAADMFNPNIVKVTLDRRGHALYFSRAPIPYARDAFAHRTDALPPELPVLRHIGMYAYRAGFLRHYRELAPSALEAIEALEQLRVLWHGHAIAVGVVEQAPPGGVDTPEDLARVRALFHP</sequence>
<dbReference type="OrthoDB" id="9815559at2"/>
<dbReference type="GO" id="GO:0005829">
    <property type="term" value="C:cytosol"/>
    <property type="evidence" value="ECO:0007669"/>
    <property type="project" value="TreeGrafter"/>
</dbReference>
<dbReference type="InterPro" id="IPR029044">
    <property type="entry name" value="Nucleotide-diphossugar_trans"/>
</dbReference>
<dbReference type="Pfam" id="PF02348">
    <property type="entry name" value="CTP_transf_3"/>
    <property type="match status" value="1"/>
</dbReference>
<evidence type="ECO:0000256" key="2">
    <source>
        <dbReference type="ARBA" id="ARBA00022679"/>
    </source>
</evidence>
<dbReference type="InterPro" id="IPR003329">
    <property type="entry name" value="Cytidylyl_trans"/>
</dbReference>
<evidence type="ECO:0000256" key="3">
    <source>
        <dbReference type="ARBA" id="ARBA00022695"/>
    </source>
</evidence>
<evidence type="ECO:0000313" key="6">
    <source>
        <dbReference type="EMBL" id="PXX77435.1"/>
    </source>
</evidence>
<dbReference type="GO" id="GO:0033468">
    <property type="term" value="P:CMP-keto-3-deoxy-D-manno-octulosonic acid biosynthetic process"/>
    <property type="evidence" value="ECO:0007669"/>
    <property type="project" value="UniProtKB-UniRule"/>
</dbReference>
<gene>
    <name evidence="5" type="primary">kdsB</name>
    <name evidence="6" type="ORF">DFR34_11740</name>
</gene>
<proteinExistence type="inferred from homology"/>
<dbReference type="NCBIfam" id="NF003952">
    <property type="entry name" value="PRK05450.1-5"/>
    <property type="match status" value="1"/>
</dbReference>
<reference evidence="6 7" key="1">
    <citation type="submission" date="2018-05" db="EMBL/GenBank/DDBJ databases">
        <title>Genomic Encyclopedia of Type Strains, Phase IV (KMG-IV): sequencing the most valuable type-strain genomes for metagenomic binning, comparative biology and taxonomic classification.</title>
        <authorList>
            <person name="Goeker M."/>
        </authorList>
    </citation>
    <scope>NUCLEOTIDE SEQUENCE [LARGE SCALE GENOMIC DNA]</scope>
    <source>
        <strain evidence="6 7">DSM 29661</strain>
    </source>
</reference>
<comment type="pathway">
    <text evidence="5">Nucleotide-sugar biosynthesis; CMP-3-deoxy-D-manno-octulosonate biosynthesis; CMP-3-deoxy-D-manno-octulosonate from 3-deoxy-D-manno-octulosonate and CTP: step 1/1.</text>
</comment>
<dbReference type="GO" id="GO:0009103">
    <property type="term" value="P:lipopolysaccharide biosynthetic process"/>
    <property type="evidence" value="ECO:0007669"/>
    <property type="project" value="UniProtKB-UniRule"/>
</dbReference>
<evidence type="ECO:0000256" key="4">
    <source>
        <dbReference type="ARBA" id="ARBA00022985"/>
    </source>
</evidence>
<organism evidence="6 7">
    <name type="scientific">Rivihabitans pingtungensis</name>
    <dbReference type="NCBI Taxonomy" id="1054498"/>
    <lineage>
        <taxon>Bacteria</taxon>
        <taxon>Pseudomonadati</taxon>
        <taxon>Pseudomonadota</taxon>
        <taxon>Betaproteobacteria</taxon>
        <taxon>Neisseriales</taxon>
        <taxon>Aquaspirillaceae</taxon>
        <taxon>Rivihabitans</taxon>
    </lineage>
</organism>
<evidence type="ECO:0000256" key="5">
    <source>
        <dbReference type="HAMAP-Rule" id="MF_00057"/>
    </source>
</evidence>
<keyword evidence="2 5" id="KW-0808">Transferase</keyword>
<evidence type="ECO:0000256" key="1">
    <source>
        <dbReference type="ARBA" id="ARBA00004370"/>
    </source>
</evidence>
<evidence type="ECO:0000313" key="7">
    <source>
        <dbReference type="Proteomes" id="UP000247555"/>
    </source>
</evidence>
<dbReference type="GO" id="GO:0016020">
    <property type="term" value="C:membrane"/>
    <property type="evidence" value="ECO:0007669"/>
    <property type="project" value="UniProtKB-SubCell"/>
</dbReference>
<keyword evidence="3 5" id="KW-0548">Nucleotidyltransferase</keyword>
<dbReference type="SUPFAM" id="SSF53448">
    <property type="entry name" value="Nucleotide-diphospho-sugar transferases"/>
    <property type="match status" value="1"/>
</dbReference>
<comment type="catalytic activity">
    <reaction evidence="5">
        <text>3-deoxy-alpha-D-manno-oct-2-ulosonate + CTP = CMP-3-deoxy-beta-D-manno-octulosonate + diphosphate</text>
        <dbReference type="Rhea" id="RHEA:23448"/>
        <dbReference type="ChEBI" id="CHEBI:33019"/>
        <dbReference type="ChEBI" id="CHEBI:37563"/>
        <dbReference type="ChEBI" id="CHEBI:85986"/>
        <dbReference type="ChEBI" id="CHEBI:85987"/>
        <dbReference type="EC" id="2.7.7.38"/>
    </reaction>
</comment>
<dbReference type="AlphaFoldDB" id="A0A318KNP8"/>
<dbReference type="NCBIfam" id="NF009905">
    <property type="entry name" value="PRK13368.1"/>
    <property type="match status" value="1"/>
</dbReference>
<dbReference type="NCBIfam" id="TIGR00466">
    <property type="entry name" value="kdsB"/>
    <property type="match status" value="1"/>
</dbReference>
<keyword evidence="7" id="KW-1185">Reference proteome</keyword>
<keyword evidence="5" id="KW-0963">Cytoplasm</keyword>
<name>A0A318KNP8_9NEIS</name>
<dbReference type="EMBL" id="QJKI01000017">
    <property type="protein sequence ID" value="PXX77435.1"/>
    <property type="molecule type" value="Genomic_DNA"/>
</dbReference>
<dbReference type="GO" id="GO:0008690">
    <property type="term" value="F:3-deoxy-manno-octulosonate cytidylyltransferase activity"/>
    <property type="evidence" value="ECO:0007669"/>
    <property type="project" value="UniProtKB-UniRule"/>
</dbReference>
<dbReference type="InterPro" id="IPR004528">
    <property type="entry name" value="KdsB"/>
</dbReference>
<protein>
    <recommendedName>
        <fullName evidence="5">3-deoxy-manno-octulosonate cytidylyltransferase</fullName>
        <ecNumber evidence="5">2.7.7.38</ecNumber>
    </recommendedName>
    <alternativeName>
        <fullName evidence="5">CMP-2-keto-3-deoxyoctulosonic acid synthase</fullName>
        <shortName evidence="5">CKS</shortName>
        <shortName evidence="5">CMP-KDO synthase</shortName>
    </alternativeName>
</protein>